<reference evidence="4" key="2">
    <citation type="submission" date="2015-11" db="EMBL/GenBank/DDBJ databases">
        <authorList>
            <person name="Zhang Y."/>
            <person name="Guo Z."/>
        </authorList>
    </citation>
    <scope>NUCLEOTIDE SEQUENCE</scope>
    <source>
        <strain evidence="4">1</strain>
    </source>
</reference>
<feature type="transmembrane region" description="Helical" evidence="2">
    <location>
        <begin position="139"/>
        <end position="163"/>
    </location>
</feature>
<feature type="transmembrane region" description="Helical" evidence="2">
    <location>
        <begin position="175"/>
        <end position="196"/>
    </location>
</feature>
<feature type="transmembrane region" description="Helical" evidence="2">
    <location>
        <begin position="59"/>
        <end position="79"/>
    </location>
</feature>
<protein>
    <submittedName>
        <fullName evidence="4">Inner membrane protein ybhN</fullName>
    </submittedName>
</protein>
<gene>
    <name evidence="4" type="primary">ybhN</name>
    <name evidence="3" type="ORF">BV133_1441</name>
    <name evidence="4" type="ORF">BVIRIDIS_26660</name>
</gene>
<reference evidence="3" key="1">
    <citation type="journal article" date="2015" name="Genome Announc.">
        <title>Complete Genome Sequence of the Bacteriochlorophyll b-Producing Photosynthetic Bacterium Blastochloris viridis.</title>
        <authorList>
            <person name="Tsukatani Y."/>
            <person name="Hirose Y."/>
            <person name="Harada J."/>
            <person name="Misawa N."/>
            <person name="Mori K."/>
            <person name="Inoue K."/>
            <person name="Tamiaki H."/>
        </authorList>
    </citation>
    <scope>NUCLEOTIDE SEQUENCE [LARGE SCALE GENOMIC DNA]</scope>
    <source>
        <strain evidence="3">DSM 133</strain>
    </source>
</reference>
<dbReference type="PATRIC" id="fig|1079.6.peg.3388"/>
<evidence type="ECO:0000313" key="5">
    <source>
        <dbReference type="Proteomes" id="UP000065734"/>
    </source>
</evidence>
<evidence type="ECO:0000313" key="4">
    <source>
        <dbReference type="EMBL" id="CUU43641.1"/>
    </source>
</evidence>
<dbReference type="OrthoDB" id="145485at2"/>
<feature type="transmembrane region" description="Helical" evidence="2">
    <location>
        <begin position="217"/>
        <end position="239"/>
    </location>
</feature>
<feature type="region of interest" description="Disordered" evidence="1">
    <location>
        <begin position="345"/>
        <end position="367"/>
    </location>
</feature>
<feature type="compositionally biased region" description="Low complexity" evidence="1">
    <location>
        <begin position="345"/>
        <end position="355"/>
    </location>
</feature>
<organism evidence="4 5">
    <name type="scientific">Blastochloris viridis</name>
    <name type="common">Rhodopseudomonas viridis</name>
    <dbReference type="NCBI Taxonomy" id="1079"/>
    <lineage>
        <taxon>Bacteria</taxon>
        <taxon>Pseudomonadati</taxon>
        <taxon>Pseudomonadota</taxon>
        <taxon>Alphaproteobacteria</taxon>
        <taxon>Hyphomicrobiales</taxon>
        <taxon>Blastochloridaceae</taxon>
        <taxon>Blastochloris</taxon>
    </lineage>
</organism>
<keyword evidence="2" id="KW-0472">Membrane</keyword>
<proteinExistence type="predicted"/>
<evidence type="ECO:0000256" key="2">
    <source>
        <dbReference type="SAM" id="Phobius"/>
    </source>
</evidence>
<evidence type="ECO:0000256" key="1">
    <source>
        <dbReference type="SAM" id="MobiDB-lite"/>
    </source>
</evidence>
<reference evidence="5" key="3">
    <citation type="journal article" date="2016" name="Genome Announc.">
        <title>Revised genome sequence of the purple photosynthetic bacterium Blastochloris viridis.</title>
        <authorList>
            <person name="Liu L.N."/>
            <person name="Faulkner M."/>
            <person name="Liu X."/>
            <person name="Huang F."/>
            <person name="Darby A.C."/>
            <person name="Hall N."/>
        </authorList>
    </citation>
    <scope>NUCLEOTIDE SEQUENCE [LARGE SCALE GENOMIC DNA]</scope>
    <source>
        <strain evidence="5">ATCC 19567 / DSM 133 / F</strain>
    </source>
</reference>
<dbReference type="AlphaFoldDB" id="A0A0H5BD45"/>
<dbReference type="EMBL" id="AP014854">
    <property type="protein sequence ID" value="BAR99034.1"/>
    <property type="molecule type" value="Genomic_DNA"/>
</dbReference>
<feature type="transmembrane region" description="Helical" evidence="2">
    <location>
        <begin position="270"/>
        <end position="288"/>
    </location>
</feature>
<dbReference type="RefSeq" id="WP_055038475.1">
    <property type="nucleotide sequence ID" value="NZ_AP014854.2"/>
</dbReference>
<dbReference type="EMBL" id="LN907867">
    <property type="protein sequence ID" value="CUU43641.1"/>
    <property type="molecule type" value="Genomic_DNA"/>
</dbReference>
<dbReference type="PANTHER" id="PTHR39087">
    <property type="entry name" value="UPF0104 MEMBRANE PROTEIN MJ1595"/>
    <property type="match status" value="1"/>
</dbReference>
<feature type="transmembrane region" description="Helical" evidence="2">
    <location>
        <begin position="245"/>
        <end position="263"/>
    </location>
</feature>
<dbReference type="STRING" id="1079.BVIR_3222"/>
<keyword evidence="2" id="KW-1133">Transmembrane helix</keyword>
<feature type="transmembrane region" description="Helical" evidence="2">
    <location>
        <begin position="21"/>
        <end position="39"/>
    </location>
</feature>
<dbReference type="PANTHER" id="PTHR39087:SF2">
    <property type="entry name" value="UPF0104 MEMBRANE PROTEIN MJ1595"/>
    <property type="match status" value="1"/>
</dbReference>
<dbReference type="KEGG" id="bvr:BVIR_3222"/>
<keyword evidence="5" id="KW-1185">Reference proteome</keyword>
<keyword evidence="2" id="KW-0812">Transmembrane</keyword>
<feature type="transmembrane region" description="Helical" evidence="2">
    <location>
        <begin position="300"/>
        <end position="320"/>
    </location>
</feature>
<feature type="compositionally biased region" description="Basic and acidic residues" evidence="1">
    <location>
        <begin position="356"/>
        <end position="367"/>
    </location>
</feature>
<dbReference type="Proteomes" id="UP000065734">
    <property type="component" value="Chromosome I"/>
</dbReference>
<accession>A0A0H5BD45</accession>
<evidence type="ECO:0000313" key="3">
    <source>
        <dbReference type="EMBL" id="BAR99034.1"/>
    </source>
</evidence>
<sequence>MARGFLSRVGHFLRVRIGWHRIGIVLSILIIGIAFYVLWKMLHGIDLSRVGAAFTEKSVSSLLLAGLFVALGYFTLTFYDWFALRTIGKGHVPYSTAALAGFTSYSIGHNVGATVFTGGTIRYRIYSAWGLTVLDVARLAFVAGLTFWLGNITVLGIGIAIHPEAASAVDQLPPAANRIIAITALCALVTYVIWIGRKPRVYGRGDWYVTLPSRGPTLLQIVIGVVDLSCCALAMYVLTPATPDAGFITIAVVFVAATLLGFASHAPGGIGVFDAAILVALTSGNWGVPVFDREEMLATLLLFRVFYYLIPFTLSVLLLAGRELWLGGFAGLRDAVRFRPAAPAAKPAAPPLACKAEPRPDHLPPAA</sequence>
<name>A0A0H5BD45_BLAVI</name>